<dbReference type="SUPFAM" id="SSF53822">
    <property type="entry name" value="Periplasmic binding protein-like I"/>
    <property type="match status" value="1"/>
</dbReference>
<evidence type="ECO:0000313" key="6">
    <source>
        <dbReference type="Proteomes" id="UP000245590"/>
    </source>
</evidence>
<dbReference type="GO" id="GO:0003700">
    <property type="term" value="F:DNA-binding transcription factor activity"/>
    <property type="evidence" value="ECO:0007669"/>
    <property type="project" value="TreeGrafter"/>
</dbReference>
<dbReference type="GO" id="GO:0000976">
    <property type="term" value="F:transcription cis-regulatory region binding"/>
    <property type="evidence" value="ECO:0007669"/>
    <property type="project" value="TreeGrafter"/>
</dbReference>
<accession>A0A2U2RJF7</accession>
<organism evidence="5 6">
    <name type="scientific">Brachybacterium endophyticum</name>
    <dbReference type="NCBI Taxonomy" id="2182385"/>
    <lineage>
        <taxon>Bacteria</taxon>
        <taxon>Bacillati</taxon>
        <taxon>Actinomycetota</taxon>
        <taxon>Actinomycetes</taxon>
        <taxon>Micrococcales</taxon>
        <taxon>Dermabacteraceae</taxon>
        <taxon>Brachybacterium</taxon>
    </lineage>
</organism>
<evidence type="ECO:0000256" key="3">
    <source>
        <dbReference type="ARBA" id="ARBA00023163"/>
    </source>
</evidence>
<sequence length="256" mass="27028">MAFVAGMEAELSRSDRALLMQIVPDVDAEAALLGRWAAERRVDGFVLMDPRTEDPRLSVVTGSGLPAAAMSCAPLGEGISTLLVDETARVRTVLSHLLDGARGSHDHLVYIAGPPEFLHVEHRRSALAAQCAERGIGVTVLTSDYRQASASAWMREILAVRERTGCRAVIVDNELLAAQLLVALVGEGLSVPADLSVTALENSILCTVTDPPLSALGRDVAENGRQLARLLVDRVQGGPPRSLAADPGTVLARGSS</sequence>
<dbReference type="EMBL" id="QFKX01000004">
    <property type="protein sequence ID" value="PWH05925.1"/>
    <property type="molecule type" value="Genomic_DNA"/>
</dbReference>
<proteinExistence type="predicted"/>
<dbReference type="Gene3D" id="3.40.50.2300">
    <property type="match status" value="2"/>
</dbReference>
<evidence type="ECO:0000313" key="5">
    <source>
        <dbReference type="EMBL" id="PWH05925.1"/>
    </source>
</evidence>
<name>A0A2U2RJF7_9MICO</name>
<protein>
    <recommendedName>
        <fullName evidence="4">Transcriptional regulator LacI/GalR-like sensor domain-containing protein</fullName>
    </recommendedName>
</protein>
<evidence type="ECO:0000256" key="2">
    <source>
        <dbReference type="ARBA" id="ARBA00023125"/>
    </source>
</evidence>
<dbReference type="PANTHER" id="PTHR30146:SF155">
    <property type="entry name" value="ALANINE RACEMASE"/>
    <property type="match status" value="1"/>
</dbReference>
<keyword evidence="6" id="KW-1185">Reference proteome</keyword>
<dbReference type="Pfam" id="PF13377">
    <property type="entry name" value="Peripla_BP_3"/>
    <property type="match status" value="1"/>
</dbReference>
<keyword evidence="1" id="KW-0805">Transcription regulation</keyword>
<keyword evidence="2" id="KW-0238">DNA-binding</keyword>
<dbReference type="PANTHER" id="PTHR30146">
    <property type="entry name" value="LACI-RELATED TRANSCRIPTIONAL REPRESSOR"/>
    <property type="match status" value="1"/>
</dbReference>
<comment type="caution">
    <text evidence="5">The sequence shown here is derived from an EMBL/GenBank/DDBJ whole genome shotgun (WGS) entry which is preliminary data.</text>
</comment>
<feature type="domain" description="Transcriptional regulator LacI/GalR-like sensor" evidence="4">
    <location>
        <begin position="104"/>
        <end position="255"/>
    </location>
</feature>
<dbReference type="InterPro" id="IPR028082">
    <property type="entry name" value="Peripla_BP_I"/>
</dbReference>
<dbReference type="InterPro" id="IPR046335">
    <property type="entry name" value="LacI/GalR-like_sensor"/>
</dbReference>
<dbReference type="Proteomes" id="UP000245590">
    <property type="component" value="Unassembled WGS sequence"/>
</dbReference>
<reference evidence="5 6" key="1">
    <citation type="submission" date="2018-05" db="EMBL/GenBank/DDBJ databases">
        <title>Brachybacterium sp. M1HQ-2T, whole genome shotgun sequence.</title>
        <authorList>
            <person name="Tuo L."/>
        </authorList>
    </citation>
    <scope>NUCLEOTIDE SEQUENCE [LARGE SCALE GENOMIC DNA]</scope>
    <source>
        <strain evidence="5 6">M1HQ-2</strain>
    </source>
</reference>
<dbReference type="AlphaFoldDB" id="A0A2U2RJF7"/>
<keyword evidence="3" id="KW-0804">Transcription</keyword>
<evidence type="ECO:0000256" key="1">
    <source>
        <dbReference type="ARBA" id="ARBA00023015"/>
    </source>
</evidence>
<evidence type="ECO:0000259" key="4">
    <source>
        <dbReference type="Pfam" id="PF13377"/>
    </source>
</evidence>
<gene>
    <name evidence="5" type="ORF">DEO23_11010</name>
</gene>